<keyword evidence="4" id="KW-1185">Reference proteome</keyword>
<evidence type="ECO:0000313" key="4">
    <source>
        <dbReference type="Proteomes" id="UP000288216"/>
    </source>
</evidence>
<dbReference type="Pfam" id="PF02375">
    <property type="entry name" value="JmjN"/>
    <property type="match status" value="1"/>
</dbReference>
<dbReference type="GO" id="GO:0010468">
    <property type="term" value="P:regulation of gene expression"/>
    <property type="evidence" value="ECO:0007669"/>
    <property type="project" value="TreeGrafter"/>
</dbReference>
<accession>A0A401PSM9</accession>
<dbReference type="STRING" id="75743.A0A401PSM9"/>
<dbReference type="Gene3D" id="2.60.120.650">
    <property type="entry name" value="Cupin"/>
    <property type="match status" value="1"/>
</dbReference>
<evidence type="ECO:0000313" key="3">
    <source>
        <dbReference type="EMBL" id="GCB76134.1"/>
    </source>
</evidence>
<dbReference type="PROSITE" id="PS51183">
    <property type="entry name" value="JMJN"/>
    <property type="match status" value="1"/>
</dbReference>
<sequence>MVCAPARGLVSKTTTTESGGGCVGPQVEACLSRPSPFAPHRRTHDFAIMATEESVSSSKSTCKIMTFQPTMEEFKNFSKYIAYMESQGAHRAGLAKIFSCRGFKIQCAAIMLSLSLRLQEACRNSPMFDLVPFWETTGLGLG</sequence>
<dbReference type="SMART" id="SM00545">
    <property type="entry name" value="JmjN"/>
    <property type="match status" value="1"/>
</dbReference>
<evidence type="ECO:0000256" key="1">
    <source>
        <dbReference type="ARBA" id="ARBA00022853"/>
    </source>
</evidence>
<proteinExistence type="predicted"/>
<dbReference type="GO" id="GO:0032454">
    <property type="term" value="F:histone H3K9 demethylase activity"/>
    <property type="evidence" value="ECO:0007669"/>
    <property type="project" value="TreeGrafter"/>
</dbReference>
<dbReference type="GO" id="GO:0051864">
    <property type="term" value="F:histone H3K36 demethylase activity"/>
    <property type="evidence" value="ECO:0007669"/>
    <property type="project" value="TreeGrafter"/>
</dbReference>
<reference evidence="3 4" key="1">
    <citation type="journal article" date="2018" name="Nat. Ecol. Evol.">
        <title>Shark genomes provide insights into elasmobranch evolution and the origin of vertebrates.</title>
        <authorList>
            <person name="Hara Y"/>
            <person name="Yamaguchi K"/>
            <person name="Onimaru K"/>
            <person name="Kadota M"/>
            <person name="Koyanagi M"/>
            <person name="Keeley SD"/>
            <person name="Tatsumi K"/>
            <person name="Tanaka K"/>
            <person name="Motone F"/>
            <person name="Kageyama Y"/>
            <person name="Nozu R"/>
            <person name="Adachi N"/>
            <person name="Nishimura O"/>
            <person name="Nakagawa R"/>
            <person name="Tanegashima C"/>
            <person name="Kiyatake I"/>
            <person name="Matsumoto R"/>
            <person name="Murakumo K"/>
            <person name="Nishida K"/>
            <person name="Terakita A"/>
            <person name="Kuratani S"/>
            <person name="Sato K"/>
            <person name="Hyodo S Kuraku.S."/>
        </authorList>
    </citation>
    <scope>NUCLEOTIDE SEQUENCE [LARGE SCALE GENOMIC DNA]</scope>
</reference>
<dbReference type="OrthoDB" id="9547406at2759"/>
<organism evidence="3 4">
    <name type="scientific">Scyliorhinus torazame</name>
    <name type="common">Cloudy catshark</name>
    <name type="synonym">Catulus torazame</name>
    <dbReference type="NCBI Taxonomy" id="75743"/>
    <lineage>
        <taxon>Eukaryota</taxon>
        <taxon>Metazoa</taxon>
        <taxon>Chordata</taxon>
        <taxon>Craniata</taxon>
        <taxon>Vertebrata</taxon>
        <taxon>Chondrichthyes</taxon>
        <taxon>Elasmobranchii</taxon>
        <taxon>Galeomorphii</taxon>
        <taxon>Galeoidea</taxon>
        <taxon>Carcharhiniformes</taxon>
        <taxon>Scyliorhinidae</taxon>
        <taxon>Scyliorhinus</taxon>
    </lineage>
</organism>
<name>A0A401PSM9_SCYTO</name>
<dbReference type="PANTHER" id="PTHR10694">
    <property type="entry name" value="LYSINE-SPECIFIC DEMETHYLASE"/>
    <property type="match status" value="1"/>
</dbReference>
<comment type="caution">
    <text evidence="3">The sequence shown here is derived from an EMBL/GenBank/DDBJ whole genome shotgun (WGS) entry which is preliminary data.</text>
</comment>
<dbReference type="PANTHER" id="PTHR10694:SF7">
    <property type="entry name" value="[HISTONE H3]-TRIMETHYL-L-LYSINE(9) DEMETHYLASE"/>
    <property type="match status" value="1"/>
</dbReference>
<feature type="domain" description="JmjN" evidence="2">
    <location>
        <begin position="64"/>
        <end position="106"/>
    </location>
</feature>
<dbReference type="GO" id="GO:0000785">
    <property type="term" value="C:chromatin"/>
    <property type="evidence" value="ECO:0007669"/>
    <property type="project" value="TreeGrafter"/>
</dbReference>
<dbReference type="Proteomes" id="UP000288216">
    <property type="component" value="Unassembled WGS sequence"/>
</dbReference>
<dbReference type="GO" id="GO:0005634">
    <property type="term" value="C:nucleus"/>
    <property type="evidence" value="ECO:0007669"/>
    <property type="project" value="TreeGrafter"/>
</dbReference>
<keyword evidence="1" id="KW-0156">Chromatin regulator</keyword>
<evidence type="ECO:0000259" key="2">
    <source>
        <dbReference type="PROSITE" id="PS51183"/>
    </source>
</evidence>
<gene>
    <name evidence="3" type="ORF">scyTo_0017428</name>
</gene>
<dbReference type="AlphaFoldDB" id="A0A401PSM9"/>
<dbReference type="InterPro" id="IPR003349">
    <property type="entry name" value="JmjN"/>
</dbReference>
<protein>
    <recommendedName>
        <fullName evidence="2">JmjN domain-containing protein</fullName>
    </recommendedName>
</protein>
<dbReference type="EMBL" id="BFAA01011319">
    <property type="protein sequence ID" value="GCB76134.1"/>
    <property type="molecule type" value="Genomic_DNA"/>
</dbReference>